<keyword evidence="2" id="KW-1185">Reference proteome</keyword>
<dbReference type="Gene3D" id="1.20.120.1630">
    <property type="match status" value="1"/>
</dbReference>
<name>A0A8H6VZA0_9AGAR</name>
<dbReference type="PANTHER" id="PTHR32251">
    <property type="entry name" value="3-OXO-5-ALPHA-STEROID 4-DEHYDROGENASE"/>
    <property type="match status" value="1"/>
</dbReference>
<evidence type="ECO:0000313" key="1">
    <source>
        <dbReference type="EMBL" id="KAF7297316.1"/>
    </source>
</evidence>
<gene>
    <name evidence="1" type="ORF">MIND_00964900</name>
</gene>
<evidence type="ECO:0000313" key="2">
    <source>
        <dbReference type="Proteomes" id="UP000636479"/>
    </source>
</evidence>
<comment type="caution">
    <text evidence="1">The sequence shown here is derived from an EMBL/GenBank/DDBJ whole genome shotgun (WGS) entry which is preliminary data.</text>
</comment>
<dbReference type="Pfam" id="PF06966">
    <property type="entry name" value="DUF1295"/>
    <property type="match status" value="1"/>
</dbReference>
<sequence length="262" mass="28507">MSSKKKSVIDRTPTNAPSKLGTATFTLGRLSDAPLQYFMFTEGWAVKALTSVGIRASSLLLTTGPGVAGLAPIPTLMTGMYAVAGLRHAYWVLFTNSYDWKLPEASMVVLYNTFLNTTSSLVAAHALTSSPLPILGDRLIDCIGWKQWAGITLFTTGIAIELISEQTRKAFKKDLRNKGKIDDTGLWGLVRHPNYLGYTLWRTGIMLTTGSLTASALMAVFQIIAFTTGGIPDISAHMADRYGAQWEDYKQRVPSALIPGIL</sequence>
<dbReference type="RefSeq" id="XP_037217675.1">
    <property type="nucleotide sequence ID" value="XM_037366263.1"/>
</dbReference>
<protein>
    <submittedName>
        <fullName evidence="1">S5A-REDUCTASE domain-containing protein</fullName>
    </submittedName>
</protein>
<dbReference type="AlphaFoldDB" id="A0A8H6VZA0"/>
<dbReference type="GeneID" id="59348779"/>
<dbReference type="Proteomes" id="UP000636479">
    <property type="component" value="Unassembled WGS sequence"/>
</dbReference>
<proteinExistence type="predicted"/>
<dbReference type="InterPro" id="IPR010721">
    <property type="entry name" value="UstE-like"/>
</dbReference>
<dbReference type="GO" id="GO:0016020">
    <property type="term" value="C:membrane"/>
    <property type="evidence" value="ECO:0007669"/>
    <property type="project" value="TreeGrafter"/>
</dbReference>
<dbReference type="PANTHER" id="PTHR32251:SF15">
    <property type="entry name" value="3-OXO-5-ALPHA-STEROID 4-DEHYDROGENASE (DUF1295)"/>
    <property type="match status" value="1"/>
</dbReference>
<dbReference type="EMBL" id="JACAZF010000008">
    <property type="protein sequence ID" value="KAF7297316.1"/>
    <property type="molecule type" value="Genomic_DNA"/>
</dbReference>
<accession>A0A8H6VZA0</accession>
<reference evidence="1" key="1">
    <citation type="submission" date="2020-05" db="EMBL/GenBank/DDBJ databases">
        <title>Mycena genomes resolve the evolution of fungal bioluminescence.</title>
        <authorList>
            <person name="Tsai I.J."/>
        </authorList>
    </citation>
    <scope>NUCLEOTIDE SEQUENCE</scope>
    <source>
        <strain evidence="1">171206Taipei</strain>
    </source>
</reference>
<dbReference type="PROSITE" id="PS50244">
    <property type="entry name" value="S5A_REDUCTASE"/>
    <property type="match status" value="1"/>
</dbReference>
<organism evidence="1 2">
    <name type="scientific">Mycena indigotica</name>
    <dbReference type="NCBI Taxonomy" id="2126181"/>
    <lineage>
        <taxon>Eukaryota</taxon>
        <taxon>Fungi</taxon>
        <taxon>Dikarya</taxon>
        <taxon>Basidiomycota</taxon>
        <taxon>Agaricomycotina</taxon>
        <taxon>Agaricomycetes</taxon>
        <taxon>Agaricomycetidae</taxon>
        <taxon>Agaricales</taxon>
        <taxon>Marasmiineae</taxon>
        <taxon>Mycenaceae</taxon>
        <taxon>Mycena</taxon>
    </lineage>
</organism>
<dbReference type="OrthoDB" id="67965at2759"/>